<comment type="caution">
    <text evidence="4">The sequence shown here is derived from an EMBL/GenBank/DDBJ whole genome shotgun (WGS) entry which is preliminary data.</text>
</comment>
<dbReference type="InterPro" id="IPR014142">
    <property type="entry name" value="TrbG_Ti"/>
</dbReference>
<evidence type="ECO:0000313" key="5">
    <source>
        <dbReference type="Proteomes" id="UP000006034"/>
    </source>
</evidence>
<feature type="signal peptide" evidence="3">
    <location>
        <begin position="1"/>
        <end position="22"/>
    </location>
</feature>
<dbReference type="OrthoDB" id="5357875at2"/>
<dbReference type="STRING" id="563192.HMPREF0179_01960"/>
<dbReference type="eggNOG" id="COG3504">
    <property type="taxonomic scope" value="Bacteria"/>
</dbReference>
<evidence type="ECO:0000313" key="4">
    <source>
        <dbReference type="EMBL" id="EFV44234.1"/>
    </source>
</evidence>
<keyword evidence="5" id="KW-1185">Reference proteome</keyword>
<reference evidence="4 5" key="1">
    <citation type="submission" date="2010-10" db="EMBL/GenBank/DDBJ databases">
        <authorList>
            <consortium name="The Broad Institute Genome Sequencing Platform"/>
            <person name="Ward D."/>
            <person name="Earl A."/>
            <person name="Feldgarden M."/>
            <person name="Young S.K."/>
            <person name="Gargeya S."/>
            <person name="Zeng Q."/>
            <person name="Alvarado L."/>
            <person name="Berlin A."/>
            <person name="Bochicchio J."/>
            <person name="Chapman S.B."/>
            <person name="Chen Z."/>
            <person name="Freedman E."/>
            <person name="Gellesch M."/>
            <person name="Goldberg J."/>
            <person name="Griggs A."/>
            <person name="Gujja S."/>
            <person name="Heilman E."/>
            <person name="Heiman D."/>
            <person name="Howarth C."/>
            <person name="Mehta T."/>
            <person name="Neiman D."/>
            <person name="Pearson M."/>
            <person name="Roberts A."/>
            <person name="Saif S."/>
            <person name="Shea T."/>
            <person name="Shenoy N."/>
            <person name="Sisk P."/>
            <person name="Stolte C."/>
            <person name="Sykes S."/>
            <person name="White J."/>
            <person name="Yandava C."/>
            <person name="Allen-Vercoe E."/>
            <person name="Sibley C."/>
            <person name="Ambrose C.E."/>
            <person name="Strauss J."/>
            <person name="Daigneault M."/>
            <person name="Haas B."/>
            <person name="Nusbaum C."/>
            <person name="Birren B."/>
        </authorList>
    </citation>
    <scope>NUCLEOTIDE SEQUENCE [LARGE SCALE GENOMIC DNA]</scope>
    <source>
        <strain evidence="4 5">3_1_6</strain>
    </source>
</reference>
<dbReference type="RefSeq" id="WP_005027709.1">
    <property type="nucleotide sequence ID" value="NZ_KE150238.1"/>
</dbReference>
<name>E5Y6Z6_BILW3</name>
<evidence type="ECO:0000256" key="2">
    <source>
        <dbReference type="ARBA" id="ARBA00022729"/>
    </source>
</evidence>
<comment type="similarity">
    <text evidence="1">Belongs to the TrbG/VirB9 family.</text>
</comment>
<sequence>MNRSIVTLVLLVAQALPFSALAASKGTPDELPDLPLETLYFGGENPVLTPSEERALKIAREWQAKAATQLTPVPGPDGAIQFLYGAVQPSIVCAVMQVTDIELQAGEQINNINIGDSARWLVEPAVTGAGVAEVQHIVIKPMDVGLETSLMVTTNKRTYHFRLRSHRTQYMPKVSFIYPDTVQQRFMALKNRQEEDRKEKTIPETQEYLGNLDFGYSISGSSPWKPVRVYNDGTKTIIQMPPKMRQTEAPSLLVLNGDEEVIVNYRLQGDRFIVDQLFDKAMLIAGVGSKQTKIVITRK</sequence>
<dbReference type="GeneID" id="78084233"/>
<proteinExistence type="inferred from homology"/>
<gene>
    <name evidence="4" type="ORF">HMPREF0179_01960</name>
</gene>
<dbReference type="InterPro" id="IPR038161">
    <property type="entry name" value="VirB9/CagX/TrbG_C_sf"/>
</dbReference>
<reference evidence="4 5" key="2">
    <citation type="submission" date="2013-04" db="EMBL/GenBank/DDBJ databases">
        <title>The Genome Sequence of Bilophila wadsworthia 3_1_6.</title>
        <authorList>
            <consortium name="The Broad Institute Genomics Platform"/>
            <person name="Earl A."/>
            <person name="Ward D."/>
            <person name="Feldgarden M."/>
            <person name="Gevers D."/>
            <person name="Sibley C."/>
            <person name="Strauss J."/>
            <person name="Allen-Vercoe E."/>
            <person name="Walker B."/>
            <person name="Young S."/>
            <person name="Zeng Q."/>
            <person name="Gargeya S."/>
            <person name="Fitzgerald M."/>
            <person name="Haas B."/>
            <person name="Abouelleil A."/>
            <person name="Allen A.W."/>
            <person name="Alvarado L."/>
            <person name="Arachchi H.M."/>
            <person name="Berlin A.M."/>
            <person name="Chapman S.B."/>
            <person name="Gainer-Dewar J."/>
            <person name="Goldberg J."/>
            <person name="Griggs A."/>
            <person name="Gujja S."/>
            <person name="Hansen M."/>
            <person name="Howarth C."/>
            <person name="Imamovic A."/>
            <person name="Ireland A."/>
            <person name="Larimer J."/>
            <person name="McCowan C."/>
            <person name="Murphy C."/>
            <person name="Pearson M."/>
            <person name="Poon T.W."/>
            <person name="Priest M."/>
            <person name="Roberts A."/>
            <person name="Saif S."/>
            <person name="Shea T."/>
            <person name="Sisk P."/>
            <person name="Sykes S."/>
            <person name="Wortman J."/>
            <person name="Nusbaum C."/>
            <person name="Birren B."/>
        </authorList>
    </citation>
    <scope>NUCLEOTIDE SEQUENCE [LARGE SCALE GENOMIC DNA]</scope>
    <source>
        <strain evidence="4 5">3_1_6</strain>
    </source>
</reference>
<dbReference type="AlphaFoldDB" id="E5Y6Z6"/>
<dbReference type="InterPro" id="IPR010258">
    <property type="entry name" value="Conjugal_tfr_TrbG/VirB9/CagX"/>
</dbReference>
<dbReference type="Gene3D" id="2.60.40.2500">
    <property type="match status" value="1"/>
</dbReference>
<dbReference type="Proteomes" id="UP000006034">
    <property type="component" value="Unassembled WGS sequence"/>
</dbReference>
<dbReference type="InterPro" id="IPR033645">
    <property type="entry name" value="VirB9/CagX/TrbG_C"/>
</dbReference>
<dbReference type="NCBIfam" id="TIGR02775">
    <property type="entry name" value="TrbG_Ti"/>
    <property type="match status" value="1"/>
</dbReference>
<keyword evidence="2 3" id="KW-0732">Signal</keyword>
<dbReference type="EMBL" id="ADCP02000001">
    <property type="protein sequence ID" value="EFV44234.1"/>
    <property type="molecule type" value="Genomic_DNA"/>
</dbReference>
<dbReference type="CDD" id="cd06911">
    <property type="entry name" value="VirB9_CagX_TrbG"/>
    <property type="match status" value="1"/>
</dbReference>
<accession>E5Y6Z6</accession>
<dbReference type="Pfam" id="PF03524">
    <property type="entry name" value="CagX"/>
    <property type="match status" value="1"/>
</dbReference>
<protein>
    <submittedName>
        <fullName evidence="4">P-type conjugative transfer protein TrbG</fullName>
    </submittedName>
</protein>
<evidence type="ECO:0000256" key="3">
    <source>
        <dbReference type="SAM" id="SignalP"/>
    </source>
</evidence>
<organism evidence="4 5">
    <name type="scientific">Bilophila wadsworthia (strain 3_1_6)</name>
    <dbReference type="NCBI Taxonomy" id="563192"/>
    <lineage>
        <taxon>Bacteria</taxon>
        <taxon>Pseudomonadati</taxon>
        <taxon>Thermodesulfobacteriota</taxon>
        <taxon>Desulfovibrionia</taxon>
        <taxon>Desulfovibrionales</taxon>
        <taxon>Desulfovibrionaceae</taxon>
        <taxon>Bilophila</taxon>
    </lineage>
</organism>
<dbReference type="NCBIfam" id="NF010460">
    <property type="entry name" value="PRK13885.1"/>
    <property type="match status" value="1"/>
</dbReference>
<feature type="chain" id="PRO_5003200803" evidence="3">
    <location>
        <begin position="23"/>
        <end position="299"/>
    </location>
</feature>
<dbReference type="HOGENOM" id="CLU_058585_1_1_7"/>
<evidence type="ECO:0000256" key="1">
    <source>
        <dbReference type="ARBA" id="ARBA00006135"/>
    </source>
</evidence>